<evidence type="ECO:0000313" key="2">
    <source>
        <dbReference type="EMBL" id="GAA4479045.1"/>
    </source>
</evidence>
<protein>
    <submittedName>
        <fullName evidence="2">Uncharacterized protein</fullName>
    </submittedName>
</protein>
<evidence type="ECO:0000313" key="3">
    <source>
        <dbReference type="Proteomes" id="UP001501183"/>
    </source>
</evidence>
<sequence length="86" mass="9665">MPGLMLTPPDLDITQVLIILEIEDALRDPGRWPSEAPARRPPATPPRQRTAIRKPISGHAVWRCPHRNSQVDTRAVPATQRSPPRH</sequence>
<reference evidence="3" key="1">
    <citation type="journal article" date="2019" name="Int. J. Syst. Evol. Microbiol.">
        <title>The Global Catalogue of Microorganisms (GCM) 10K type strain sequencing project: providing services to taxonomists for standard genome sequencing and annotation.</title>
        <authorList>
            <consortium name="The Broad Institute Genomics Platform"/>
            <consortium name="The Broad Institute Genome Sequencing Center for Infectious Disease"/>
            <person name="Wu L."/>
            <person name="Ma J."/>
        </authorList>
    </citation>
    <scope>NUCLEOTIDE SEQUENCE [LARGE SCALE GENOMIC DNA]</scope>
    <source>
        <strain evidence="3">JCM 32206</strain>
    </source>
</reference>
<comment type="caution">
    <text evidence="2">The sequence shown here is derived from an EMBL/GenBank/DDBJ whole genome shotgun (WGS) entry which is preliminary data.</text>
</comment>
<feature type="region of interest" description="Disordered" evidence="1">
    <location>
        <begin position="64"/>
        <end position="86"/>
    </location>
</feature>
<dbReference type="Proteomes" id="UP001501183">
    <property type="component" value="Unassembled WGS sequence"/>
</dbReference>
<proteinExistence type="predicted"/>
<gene>
    <name evidence="2" type="ORF">GCM10023094_23570</name>
</gene>
<evidence type="ECO:0000256" key="1">
    <source>
        <dbReference type="SAM" id="MobiDB-lite"/>
    </source>
</evidence>
<keyword evidence="3" id="KW-1185">Reference proteome</keyword>
<organism evidence="2 3">
    <name type="scientific">Rhodococcus olei</name>
    <dbReference type="NCBI Taxonomy" id="2161675"/>
    <lineage>
        <taxon>Bacteria</taxon>
        <taxon>Bacillati</taxon>
        <taxon>Actinomycetota</taxon>
        <taxon>Actinomycetes</taxon>
        <taxon>Mycobacteriales</taxon>
        <taxon>Nocardiaceae</taxon>
        <taxon>Rhodococcus</taxon>
    </lineage>
</organism>
<dbReference type="EMBL" id="BAABFB010000038">
    <property type="protein sequence ID" value="GAA4479045.1"/>
    <property type="molecule type" value="Genomic_DNA"/>
</dbReference>
<name>A0ABP8P165_9NOCA</name>
<accession>A0ABP8P165</accession>
<feature type="region of interest" description="Disordered" evidence="1">
    <location>
        <begin position="28"/>
        <end position="50"/>
    </location>
</feature>